<organism evidence="1 2">
    <name type="scientific">Merismopedia glauca CCAP 1448/3</name>
    <dbReference type="NCBI Taxonomy" id="1296344"/>
    <lineage>
        <taxon>Bacteria</taxon>
        <taxon>Bacillati</taxon>
        <taxon>Cyanobacteriota</taxon>
        <taxon>Cyanophyceae</taxon>
        <taxon>Synechococcales</taxon>
        <taxon>Merismopediaceae</taxon>
        <taxon>Merismopedia</taxon>
    </lineage>
</organism>
<protein>
    <submittedName>
        <fullName evidence="1">Uncharacterized protein</fullName>
    </submittedName>
</protein>
<name>A0A2T1C8P7_9CYAN</name>
<evidence type="ECO:0000313" key="1">
    <source>
        <dbReference type="EMBL" id="PSB04640.1"/>
    </source>
</evidence>
<dbReference type="AlphaFoldDB" id="A0A2T1C8P7"/>
<reference evidence="1 2" key="2">
    <citation type="submission" date="2018-03" db="EMBL/GenBank/DDBJ databases">
        <title>The ancient ancestry and fast evolution of plastids.</title>
        <authorList>
            <person name="Moore K.R."/>
            <person name="Magnabosco C."/>
            <person name="Momper L."/>
            <person name="Gold D.A."/>
            <person name="Bosak T."/>
            <person name="Fournier G.P."/>
        </authorList>
    </citation>
    <scope>NUCLEOTIDE SEQUENCE [LARGE SCALE GENOMIC DNA]</scope>
    <source>
        <strain evidence="1 2">CCAP 1448/3</strain>
    </source>
</reference>
<dbReference type="Proteomes" id="UP000238762">
    <property type="component" value="Unassembled WGS sequence"/>
</dbReference>
<sequence>MQIREISLPGSNSTLKALILELNAECQNVNTLVSQLQLPDLNPTQEAEILAELLASAIHLQAHCSQEFQDLIAEQMENLPED</sequence>
<comment type="caution">
    <text evidence="1">The sequence shown here is derived from an EMBL/GenBank/DDBJ whole genome shotgun (WGS) entry which is preliminary data.</text>
</comment>
<dbReference type="OrthoDB" id="535754at2"/>
<keyword evidence="2" id="KW-1185">Reference proteome</keyword>
<reference evidence="1 2" key="1">
    <citation type="submission" date="2018-02" db="EMBL/GenBank/DDBJ databases">
        <authorList>
            <person name="Cohen D.B."/>
            <person name="Kent A.D."/>
        </authorList>
    </citation>
    <scope>NUCLEOTIDE SEQUENCE [LARGE SCALE GENOMIC DNA]</scope>
    <source>
        <strain evidence="1 2">CCAP 1448/3</strain>
    </source>
</reference>
<dbReference type="RefSeq" id="WP_106287149.1">
    <property type="nucleotide sequence ID" value="NZ_CAWNTC010000176.1"/>
</dbReference>
<gene>
    <name evidence="1" type="ORF">C7B64_02855</name>
</gene>
<proteinExistence type="predicted"/>
<accession>A0A2T1C8P7</accession>
<evidence type="ECO:0000313" key="2">
    <source>
        <dbReference type="Proteomes" id="UP000238762"/>
    </source>
</evidence>
<dbReference type="EMBL" id="PVWJ01000009">
    <property type="protein sequence ID" value="PSB04640.1"/>
    <property type="molecule type" value="Genomic_DNA"/>
</dbReference>